<evidence type="ECO:0000313" key="3">
    <source>
        <dbReference type="EMBL" id="KAL1507687.1"/>
    </source>
</evidence>
<evidence type="ECO:0000256" key="1">
    <source>
        <dbReference type="SAM" id="Coils"/>
    </source>
</evidence>
<reference evidence="3 4" key="1">
    <citation type="journal article" date="2024" name="Science">
        <title>Giant polyketide synthase enzymes in the biosynthesis of giant marine polyether toxins.</title>
        <authorList>
            <person name="Fallon T.R."/>
            <person name="Shende V.V."/>
            <person name="Wierzbicki I.H."/>
            <person name="Pendleton A.L."/>
            <person name="Watervoot N.F."/>
            <person name="Auber R.P."/>
            <person name="Gonzalez D.J."/>
            <person name="Wisecaver J.H."/>
            <person name="Moore B.S."/>
        </authorList>
    </citation>
    <scope>NUCLEOTIDE SEQUENCE [LARGE SCALE GENOMIC DNA]</scope>
    <source>
        <strain evidence="3 4">12B1</strain>
    </source>
</reference>
<feature type="compositionally biased region" description="Low complexity" evidence="2">
    <location>
        <begin position="359"/>
        <end position="375"/>
    </location>
</feature>
<organism evidence="3 4">
    <name type="scientific">Prymnesium parvum</name>
    <name type="common">Toxic golden alga</name>
    <dbReference type="NCBI Taxonomy" id="97485"/>
    <lineage>
        <taxon>Eukaryota</taxon>
        <taxon>Haptista</taxon>
        <taxon>Haptophyta</taxon>
        <taxon>Prymnesiophyceae</taxon>
        <taxon>Prymnesiales</taxon>
        <taxon>Prymnesiaceae</taxon>
        <taxon>Prymnesium</taxon>
    </lineage>
</organism>
<dbReference type="Proteomes" id="UP001515480">
    <property type="component" value="Unassembled WGS sequence"/>
</dbReference>
<proteinExistence type="predicted"/>
<sequence>MKEQHVTGMDIVPPNQTSGAVKTDPMQLELPAVVIACGRFKSGKTVALVNLLSKLPIDRLLWVGHSYLSNKRMLEGLPIDEEEDVFTDTDDVALIDRIVAIVQKEADDLVEYEEKLKRYRAMMKKLKDSSALTTLCDEDLDDFLCLATQTFEPPKHRWNGRRPVLAAVFDDCIGSALFSKPRKLNMLTTGSRHLGKFKDGRPALGINLFFTVQSLKCQSGGLNKCIRLQCTAYLIFKTFNEDELSSLWEQCASDVTREQFDAVYDQAINGGDVSHPFLLIDLNKKREHPNSVAVEQVAAPSGKGHRSPAQLAALEVARKKAIASRTSMANERKLEKIESTLAAIRQPKQAPSPPPAPVEPVAEPAETAETVVEPAPDVEEPEEEIRYVKKAKAAPKKPKKRIVVVEESSDDEEEIEVRLPPKRKGKRATRAEHDDGDERYEKTMRDLFSL</sequence>
<accession>A0AB34IWX1</accession>
<feature type="compositionally biased region" description="Basic and acidic residues" evidence="2">
    <location>
        <begin position="439"/>
        <end position="450"/>
    </location>
</feature>
<feature type="coiled-coil region" evidence="1">
    <location>
        <begin position="102"/>
        <end position="129"/>
    </location>
</feature>
<dbReference type="EMBL" id="JBGBPQ010000017">
    <property type="protein sequence ID" value="KAL1507687.1"/>
    <property type="molecule type" value="Genomic_DNA"/>
</dbReference>
<name>A0AB34IWX1_PRYPA</name>
<keyword evidence="1" id="KW-0175">Coiled coil</keyword>
<feature type="region of interest" description="Disordered" evidence="2">
    <location>
        <begin position="345"/>
        <end position="450"/>
    </location>
</feature>
<dbReference type="AlphaFoldDB" id="A0AB34IWX1"/>
<feature type="compositionally biased region" description="Basic residues" evidence="2">
    <location>
        <begin position="388"/>
        <end position="402"/>
    </location>
</feature>
<evidence type="ECO:0000313" key="4">
    <source>
        <dbReference type="Proteomes" id="UP001515480"/>
    </source>
</evidence>
<evidence type="ECO:0000256" key="2">
    <source>
        <dbReference type="SAM" id="MobiDB-lite"/>
    </source>
</evidence>
<keyword evidence="4" id="KW-1185">Reference proteome</keyword>
<protein>
    <submittedName>
        <fullName evidence="3">Uncharacterized protein</fullName>
    </submittedName>
</protein>
<gene>
    <name evidence="3" type="ORF">AB1Y20_007301</name>
</gene>
<comment type="caution">
    <text evidence="3">The sequence shown here is derived from an EMBL/GenBank/DDBJ whole genome shotgun (WGS) entry which is preliminary data.</text>
</comment>